<comment type="caution">
    <text evidence="2">The sequence shown here is derived from an EMBL/GenBank/DDBJ whole genome shotgun (WGS) entry which is preliminary data.</text>
</comment>
<protein>
    <submittedName>
        <fullName evidence="2">Uncharacterized protein</fullName>
    </submittedName>
</protein>
<reference evidence="2" key="2">
    <citation type="submission" date="2020-09" db="EMBL/GenBank/DDBJ databases">
        <authorList>
            <person name="Sun Q."/>
            <person name="Ohkuma M."/>
        </authorList>
    </citation>
    <scope>NUCLEOTIDE SEQUENCE</scope>
    <source>
        <strain evidence="2">JCM 3131</strain>
    </source>
</reference>
<dbReference type="AlphaFoldDB" id="A0A918B8T5"/>
<organism evidence="2 3">
    <name type="scientific">Streptomyces ruber</name>
    <dbReference type="NCBI Taxonomy" id="83378"/>
    <lineage>
        <taxon>Bacteria</taxon>
        <taxon>Bacillati</taxon>
        <taxon>Actinomycetota</taxon>
        <taxon>Actinomycetes</taxon>
        <taxon>Kitasatosporales</taxon>
        <taxon>Streptomycetaceae</taxon>
        <taxon>Streptomyces</taxon>
    </lineage>
</organism>
<reference evidence="2" key="1">
    <citation type="journal article" date="2014" name="Int. J. Syst. Evol. Microbiol.">
        <title>Complete genome sequence of Corynebacterium casei LMG S-19264T (=DSM 44701T), isolated from a smear-ripened cheese.</title>
        <authorList>
            <consortium name="US DOE Joint Genome Institute (JGI-PGF)"/>
            <person name="Walter F."/>
            <person name="Albersmeier A."/>
            <person name="Kalinowski J."/>
            <person name="Ruckert C."/>
        </authorList>
    </citation>
    <scope>NUCLEOTIDE SEQUENCE</scope>
    <source>
        <strain evidence="2">JCM 3131</strain>
    </source>
</reference>
<gene>
    <name evidence="2" type="ORF">GCM10010145_12410</name>
</gene>
<evidence type="ECO:0000313" key="2">
    <source>
        <dbReference type="EMBL" id="GGQ45244.1"/>
    </source>
</evidence>
<name>A0A918B8T5_9ACTN</name>
<accession>A0A918B8T5</accession>
<dbReference type="Proteomes" id="UP000620156">
    <property type="component" value="Unassembled WGS sequence"/>
</dbReference>
<proteinExistence type="predicted"/>
<keyword evidence="3" id="KW-1185">Reference proteome</keyword>
<feature type="region of interest" description="Disordered" evidence="1">
    <location>
        <begin position="43"/>
        <end position="67"/>
    </location>
</feature>
<evidence type="ECO:0000256" key="1">
    <source>
        <dbReference type="SAM" id="MobiDB-lite"/>
    </source>
</evidence>
<dbReference type="EMBL" id="BMQK01000002">
    <property type="protein sequence ID" value="GGQ45244.1"/>
    <property type="molecule type" value="Genomic_DNA"/>
</dbReference>
<sequence>MNHTGVCGTGSRLHALRKAESYVAVGWGPEGLTMALTPKSLARRAGPFAPGPRGVRGARGTGPCGRARVREPYRRAFAHRDATVTSRTGVSPRAGAPFPLLFPAWLRLRDDCRTTLAGWATRRRGTGELWRRRRCPSERPSTR</sequence>
<evidence type="ECO:0000313" key="3">
    <source>
        <dbReference type="Proteomes" id="UP000620156"/>
    </source>
</evidence>
<feature type="compositionally biased region" description="Low complexity" evidence="1">
    <location>
        <begin position="43"/>
        <end position="55"/>
    </location>
</feature>